<dbReference type="GO" id="GO:0009146">
    <property type="term" value="P:purine nucleoside triphosphate catabolic process"/>
    <property type="evidence" value="ECO:0007669"/>
    <property type="project" value="UniProtKB-ARBA"/>
</dbReference>
<keyword evidence="8" id="KW-0546">Nucleotide metabolism</keyword>
<evidence type="ECO:0000256" key="13">
    <source>
        <dbReference type="ARBA" id="ARBA00075987"/>
    </source>
</evidence>
<name>A0A381N9M6_9ZZZZ</name>
<dbReference type="NCBIfam" id="TIGR00042">
    <property type="entry name" value="RdgB/HAM1 family non-canonical purine NTP pyrophosphatase"/>
    <property type="match status" value="1"/>
</dbReference>
<dbReference type="GO" id="GO:0000166">
    <property type="term" value="F:nucleotide binding"/>
    <property type="evidence" value="ECO:0007669"/>
    <property type="project" value="UniProtKB-KW"/>
</dbReference>
<evidence type="ECO:0000256" key="7">
    <source>
        <dbReference type="ARBA" id="ARBA00022842"/>
    </source>
</evidence>
<dbReference type="GO" id="GO:0005829">
    <property type="term" value="C:cytosol"/>
    <property type="evidence" value="ECO:0007669"/>
    <property type="project" value="TreeGrafter"/>
</dbReference>
<organism evidence="17">
    <name type="scientific">marine metagenome</name>
    <dbReference type="NCBI Taxonomy" id="408172"/>
    <lineage>
        <taxon>unclassified sequences</taxon>
        <taxon>metagenomes</taxon>
        <taxon>ecological metagenomes</taxon>
    </lineage>
</organism>
<evidence type="ECO:0000256" key="16">
    <source>
        <dbReference type="ARBA" id="ARBA00083635"/>
    </source>
</evidence>
<evidence type="ECO:0000256" key="3">
    <source>
        <dbReference type="ARBA" id="ARBA00011738"/>
    </source>
</evidence>
<dbReference type="GO" id="GO:0036220">
    <property type="term" value="F:ITP diphosphatase activity"/>
    <property type="evidence" value="ECO:0007669"/>
    <property type="project" value="UniProtKB-EC"/>
</dbReference>
<protein>
    <recommendedName>
        <fullName evidence="12">dITP/XTP pyrophosphatase</fullName>
        <ecNumber evidence="11">3.6.1.66</ecNumber>
    </recommendedName>
    <alternativeName>
        <fullName evidence="13">Non-canonical purine NTP pyrophosphatase</fullName>
    </alternativeName>
    <alternativeName>
        <fullName evidence="14">Non-standard purine NTP pyrophosphatase</fullName>
    </alternativeName>
    <alternativeName>
        <fullName evidence="16">Nucleoside-triphosphate diphosphatase</fullName>
    </alternativeName>
    <alternativeName>
        <fullName evidence="15">Nucleoside-triphosphate pyrophosphatase</fullName>
    </alternativeName>
</protein>
<accession>A0A381N9M6</accession>
<gene>
    <name evidence="17" type="ORF">METZ01_LOCUS4175</name>
</gene>
<evidence type="ECO:0000256" key="15">
    <source>
        <dbReference type="ARBA" id="ARBA00083186"/>
    </source>
</evidence>
<evidence type="ECO:0000256" key="9">
    <source>
        <dbReference type="ARBA" id="ARBA00051875"/>
    </source>
</evidence>
<dbReference type="SUPFAM" id="SSF52972">
    <property type="entry name" value="ITPase-like"/>
    <property type="match status" value="1"/>
</dbReference>
<evidence type="ECO:0000256" key="2">
    <source>
        <dbReference type="ARBA" id="ARBA00008023"/>
    </source>
</evidence>
<keyword evidence="5" id="KW-0547">Nucleotide-binding</keyword>
<dbReference type="Gene3D" id="3.90.950.10">
    <property type="match status" value="1"/>
</dbReference>
<dbReference type="GO" id="GO:0035870">
    <property type="term" value="F:dITP diphosphatase activity"/>
    <property type="evidence" value="ECO:0007669"/>
    <property type="project" value="UniProtKB-ARBA"/>
</dbReference>
<proteinExistence type="inferred from homology"/>
<evidence type="ECO:0000256" key="10">
    <source>
        <dbReference type="ARBA" id="ARBA00052017"/>
    </source>
</evidence>
<evidence type="ECO:0000313" key="17">
    <source>
        <dbReference type="EMBL" id="SUZ51321.1"/>
    </source>
</evidence>
<evidence type="ECO:0000256" key="4">
    <source>
        <dbReference type="ARBA" id="ARBA00022723"/>
    </source>
</evidence>
<dbReference type="PANTHER" id="PTHR11067:SF9">
    <property type="entry name" value="INOSINE TRIPHOSPHATE PYROPHOSPHATASE"/>
    <property type="match status" value="1"/>
</dbReference>
<dbReference type="InterPro" id="IPR029001">
    <property type="entry name" value="ITPase-like_fam"/>
</dbReference>
<evidence type="ECO:0000256" key="6">
    <source>
        <dbReference type="ARBA" id="ARBA00022801"/>
    </source>
</evidence>
<comment type="catalytic activity">
    <reaction evidence="9">
        <text>dITP + H2O = dIMP + diphosphate + H(+)</text>
        <dbReference type="Rhea" id="RHEA:28342"/>
        <dbReference type="ChEBI" id="CHEBI:15377"/>
        <dbReference type="ChEBI" id="CHEBI:15378"/>
        <dbReference type="ChEBI" id="CHEBI:33019"/>
        <dbReference type="ChEBI" id="CHEBI:61194"/>
        <dbReference type="ChEBI" id="CHEBI:61382"/>
        <dbReference type="EC" id="3.6.1.66"/>
    </reaction>
</comment>
<evidence type="ECO:0000256" key="11">
    <source>
        <dbReference type="ARBA" id="ARBA00066468"/>
    </source>
</evidence>
<comment type="similarity">
    <text evidence="2">Belongs to the HAM1 NTPase family.</text>
</comment>
<dbReference type="InterPro" id="IPR002637">
    <property type="entry name" value="RdgB/HAM1"/>
</dbReference>
<dbReference type="EC" id="3.6.1.66" evidence="11"/>
<dbReference type="GO" id="GO:0036222">
    <property type="term" value="F:XTP diphosphatase activity"/>
    <property type="evidence" value="ECO:0007669"/>
    <property type="project" value="UniProtKB-ARBA"/>
</dbReference>
<keyword evidence="7" id="KW-0460">Magnesium</keyword>
<comment type="catalytic activity">
    <reaction evidence="10">
        <text>XTP + H2O = XMP + diphosphate + H(+)</text>
        <dbReference type="Rhea" id="RHEA:28610"/>
        <dbReference type="ChEBI" id="CHEBI:15377"/>
        <dbReference type="ChEBI" id="CHEBI:15378"/>
        <dbReference type="ChEBI" id="CHEBI:33019"/>
        <dbReference type="ChEBI" id="CHEBI:57464"/>
        <dbReference type="ChEBI" id="CHEBI:61314"/>
        <dbReference type="EC" id="3.6.1.66"/>
    </reaction>
</comment>
<dbReference type="InterPro" id="IPR020922">
    <property type="entry name" value="dITP/XTP_pyrophosphatase"/>
</dbReference>
<dbReference type="FunFam" id="3.90.950.10:FF:000001">
    <property type="entry name" value="dITP/XTP pyrophosphatase"/>
    <property type="match status" value="1"/>
</dbReference>
<evidence type="ECO:0000256" key="8">
    <source>
        <dbReference type="ARBA" id="ARBA00023080"/>
    </source>
</evidence>
<evidence type="ECO:0000256" key="12">
    <source>
        <dbReference type="ARBA" id="ARBA00071289"/>
    </source>
</evidence>
<dbReference type="AlphaFoldDB" id="A0A381N9M6"/>
<keyword evidence="6" id="KW-0378">Hydrolase</keyword>
<dbReference type="CDD" id="cd00515">
    <property type="entry name" value="HAM1"/>
    <property type="match status" value="1"/>
</dbReference>
<comment type="subunit">
    <text evidence="3">Homodimer.</text>
</comment>
<reference evidence="17" key="1">
    <citation type="submission" date="2018-05" db="EMBL/GenBank/DDBJ databases">
        <authorList>
            <person name="Lanie J.A."/>
            <person name="Ng W.-L."/>
            <person name="Kazmierczak K.M."/>
            <person name="Andrzejewski T.M."/>
            <person name="Davidsen T.M."/>
            <person name="Wayne K.J."/>
            <person name="Tettelin H."/>
            <person name="Glass J.I."/>
            <person name="Rusch D."/>
            <person name="Podicherti R."/>
            <person name="Tsui H.-C.T."/>
            <person name="Winkler M.E."/>
        </authorList>
    </citation>
    <scope>NUCLEOTIDE SEQUENCE</scope>
</reference>
<dbReference type="GO" id="GO:0009117">
    <property type="term" value="P:nucleotide metabolic process"/>
    <property type="evidence" value="ECO:0007669"/>
    <property type="project" value="UniProtKB-KW"/>
</dbReference>
<keyword evidence="4" id="KW-0479">Metal-binding</keyword>
<evidence type="ECO:0000256" key="5">
    <source>
        <dbReference type="ARBA" id="ARBA00022741"/>
    </source>
</evidence>
<dbReference type="EMBL" id="UINC01000218">
    <property type="protein sequence ID" value="SUZ51321.1"/>
    <property type="molecule type" value="Genomic_DNA"/>
</dbReference>
<evidence type="ECO:0000256" key="1">
    <source>
        <dbReference type="ARBA" id="ARBA00001946"/>
    </source>
</evidence>
<dbReference type="GO" id="GO:0046872">
    <property type="term" value="F:metal ion binding"/>
    <property type="evidence" value="ECO:0007669"/>
    <property type="project" value="UniProtKB-KW"/>
</dbReference>
<sequence length="205" mass="22521">MNNKTLILASNNEHKIIEVRAILGPGYKIVKQSDYNIKPIPETGLNFEENAIIKATGVFEATGITTIADDSGLVVDALNGAPGVFSARYSGENANDSNNNAKLLKNMAHLHKKERAARFECVIALIDKQQNNRVQTFKGVWNGTILYNPKGSNGFGYDPLFFDPVTGKSSAELSDEEKNKVSHRAIALAALKEHIKNKKTKERPL</sequence>
<evidence type="ECO:0000256" key="14">
    <source>
        <dbReference type="ARBA" id="ARBA00078805"/>
    </source>
</evidence>
<dbReference type="Pfam" id="PF01725">
    <property type="entry name" value="Ham1p_like"/>
    <property type="match status" value="1"/>
</dbReference>
<comment type="cofactor">
    <cofactor evidence="1">
        <name>Mg(2+)</name>
        <dbReference type="ChEBI" id="CHEBI:18420"/>
    </cofactor>
</comment>
<dbReference type="GO" id="GO:0017111">
    <property type="term" value="F:ribonucleoside triphosphate phosphatase activity"/>
    <property type="evidence" value="ECO:0007669"/>
    <property type="project" value="InterPro"/>
</dbReference>
<dbReference type="HAMAP" id="MF_01405">
    <property type="entry name" value="Non_canon_purine_NTPase"/>
    <property type="match status" value="1"/>
</dbReference>
<dbReference type="PANTHER" id="PTHR11067">
    <property type="entry name" value="INOSINE TRIPHOSPHATE PYROPHOSPHATASE/HAM1 PROTEIN"/>
    <property type="match status" value="1"/>
</dbReference>